<sequence length="128" mass="14537">MQRRENIDFSEGSVQVLDLQVAFLCKLRADFAAAKPLGTKFERLFAAPVSNSFRAFSGTKPFSTETLPARIRAVLHNHRQRVKNKNTASGNCQLQDLLIGYEKRRTFVRKNKIDLTLAEDGFVADFFL</sequence>
<evidence type="ECO:0000313" key="1">
    <source>
        <dbReference type="EMBL" id="MCC2175603.1"/>
    </source>
</evidence>
<accession>A0AAW4VWV9</accession>
<evidence type="ECO:0000313" key="2">
    <source>
        <dbReference type="Proteomes" id="UP001298753"/>
    </source>
</evidence>
<reference evidence="1 2" key="1">
    <citation type="submission" date="2021-10" db="EMBL/GenBank/DDBJ databases">
        <title>Anaerobic single-cell dispensing facilitates the cultivation of human gut bacteria.</title>
        <authorList>
            <person name="Afrizal A."/>
        </authorList>
    </citation>
    <scope>NUCLEOTIDE SEQUENCE [LARGE SCALE GENOMIC DNA]</scope>
    <source>
        <strain evidence="1 2">CLA-AA-H270</strain>
    </source>
</reference>
<gene>
    <name evidence="1" type="ORF">LKD22_00410</name>
</gene>
<protein>
    <submittedName>
        <fullName evidence="1">Uncharacterized protein</fullName>
    </submittedName>
</protein>
<organism evidence="1 2">
    <name type="scientific">Agathobaculum butyriciproducens</name>
    <dbReference type="NCBI Taxonomy" id="1628085"/>
    <lineage>
        <taxon>Bacteria</taxon>
        <taxon>Bacillati</taxon>
        <taxon>Bacillota</taxon>
        <taxon>Clostridia</taxon>
        <taxon>Eubacteriales</taxon>
        <taxon>Butyricicoccaceae</taxon>
        <taxon>Agathobaculum</taxon>
    </lineage>
</organism>
<dbReference type="RefSeq" id="WP_227599904.1">
    <property type="nucleotide sequence ID" value="NZ_JAJEPX010000001.1"/>
</dbReference>
<dbReference type="Proteomes" id="UP001298753">
    <property type="component" value="Unassembled WGS sequence"/>
</dbReference>
<comment type="caution">
    <text evidence="1">The sequence shown here is derived from an EMBL/GenBank/DDBJ whole genome shotgun (WGS) entry which is preliminary data.</text>
</comment>
<keyword evidence="2" id="KW-1185">Reference proteome</keyword>
<dbReference type="EMBL" id="JAJEPX010000001">
    <property type="protein sequence ID" value="MCC2175603.1"/>
    <property type="molecule type" value="Genomic_DNA"/>
</dbReference>
<dbReference type="AlphaFoldDB" id="A0AAW4VWV9"/>
<proteinExistence type="predicted"/>
<name>A0AAW4VWV9_9FIRM</name>